<protein>
    <submittedName>
        <fullName evidence="4">Arginase family protein</fullName>
    </submittedName>
</protein>
<dbReference type="CDD" id="cd09988">
    <property type="entry name" value="Formimidoylglutamase"/>
    <property type="match status" value="1"/>
</dbReference>
<reference evidence="5" key="1">
    <citation type="submission" date="2017-09" db="EMBL/GenBank/DDBJ databases">
        <authorList>
            <person name="Varghese N."/>
            <person name="Submissions S."/>
        </authorList>
    </citation>
    <scope>NUCLEOTIDE SEQUENCE [LARGE SCALE GENOMIC DNA]</scope>
    <source>
        <strain evidence="5">DSM 25885</strain>
    </source>
</reference>
<dbReference type="GO" id="GO:0008783">
    <property type="term" value="F:agmatinase activity"/>
    <property type="evidence" value="ECO:0007669"/>
    <property type="project" value="TreeGrafter"/>
</dbReference>
<dbReference type="PANTHER" id="PTHR11358">
    <property type="entry name" value="ARGINASE/AGMATINASE"/>
    <property type="match status" value="1"/>
</dbReference>
<dbReference type="RefSeq" id="WP_097043789.1">
    <property type="nucleotide sequence ID" value="NZ_OBEH01000001.1"/>
</dbReference>
<dbReference type="InterPro" id="IPR006035">
    <property type="entry name" value="Ureohydrolase"/>
</dbReference>
<evidence type="ECO:0000313" key="4">
    <source>
        <dbReference type="EMBL" id="SNY94454.1"/>
    </source>
</evidence>
<dbReference type="SUPFAM" id="SSF52768">
    <property type="entry name" value="Arginase/deacetylase"/>
    <property type="match status" value="1"/>
</dbReference>
<dbReference type="PANTHER" id="PTHR11358:SF26">
    <property type="entry name" value="GUANIDINO ACID HYDROLASE, MITOCHONDRIAL"/>
    <property type="match status" value="1"/>
</dbReference>
<dbReference type="Gene3D" id="3.40.800.10">
    <property type="entry name" value="Ureohydrolase domain"/>
    <property type="match status" value="1"/>
</dbReference>
<dbReference type="Proteomes" id="UP000219048">
    <property type="component" value="Unassembled WGS sequence"/>
</dbReference>
<evidence type="ECO:0000256" key="2">
    <source>
        <dbReference type="ARBA" id="ARBA00022801"/>
    </source>
</evidence>
<dbReference type="GO" id="GO:0033389">
    <property type="term" value="P:putrescine biosynthetic process from arginine, via agmatine"/>
    <property type="evidence" value="ECO:0007669"/>
    <property type="project" value="TreeGrafter"/>
</dbReference>
<dbReference type="AlphaFoldDB" id="A0A285MBA0"/>
<dbReference type="GO" id="GO:0046872">
    <property type="term" value="F:metal ion binding"/>
    <property type="evidence" value="ECO:0007669"/>
    <property type="project" value="UniProtKB-KW"/>
</dbReference>
<evidence type="ECO:0000313" key="5">
    <source>
        <dbReference type="Proteomes" id="UP000219048"/>
    </source>
</evidence>
<keyword evidence="5" id="KW-1185">Reference proteome</keyword>
<comment type="similarity">
    <text evidence="3">Belongs to the arginase family.</text>
</comment>
<keyword evidence="2" id="KW-0378">Hydrolase</keyword>
<dbReference type="InterPro" id="IPR023696">
    <property type="entry name" value="Ureohydrolase_dom_sf"/>
</dbReference>
<sequence>MAFDFLVPIKDKVLAFSELLPPQALGKNVFKHTEKKGLPVFANATVAIFGVQESRNAFEKKPERLNLDEIRIQLYRLMMGNWNSTILDIGDVEEGDTVEDTYFVVKEIVAGLLEENIIPIIIGATQDITFPTYRAFDKIKDMVNLVSIDSRFDFGEDDELISSHSYMTRIITDKPNNLFNFSNIGYQSYFNAQEEVDLMERLFFDAYRLGEIAANIELAEPILRSSHIVSLDLRSIRASEMGLLNNNFSPNGFTGREICAIARYAGISDKVSLFGIYEGENSPQAFQMIAQIIWYFIEGISFRVKEYPSSKSEDFTKFTVPTDTEELIFYKSHVTERWWVEVPSILPEHTKTNSAALLPCTEEDYLDACNQNIPERWFKAYRKGLN</sequence>
<organism evidence="4 5">
    <name type="scientific">Flagellimonas pacifica</name>
    <dbReference type="NCBI Taxonomy" id="1247520"/>
    <lineage>
        <taxon>Bacteria</taxon>
        <taxon>Pseudomonadati</taxon>
        <taxon>Bacteroidota</taxon>
        <taxon>Flavobacteriia</taxon>
        <taxon>Flavobacteriales</taxon>
        <taxon>Flavobacteriaceae</taxon>
        <taxon>Flagellimonas</taxon>
    </lineage>
</organism>
<dbReference type="EMBL" id="OBEH01000001">
    <property type="protein sequence ID" value="SNY94454.1"/>
    <property type="molecule type" value="Genomic_DNA"/>
</dbReference>
<proteinExistence type="inferred from homology"/>
<accession>A0A285MBA0</accession>
<keyword evidence="1" id="KW-0479">Metal-binding</keyword>
<dbReference type="PROSITE" id="PS51409">
    <property type="entry name" value="ARGINASE_2"/>
    <property type="match status" value="1"/>
</dbReference>
<dbReference type="Pfam" id="PF00491">
    <property type="entry name" value="Arginase"/>
    <property type="match status" value="1"/>
</dbReference>
<name>A0A285MBA0_9FLAO</name>
<gene>
    <name evidence="4" type="ORF">SAMN06265377_0112</name>
</gene>
<evidence type="ECO:0000256" key="3">
    <source>
        <dbReference type="PROSITE-ProRule" id="PRU00742"/>
    </source>
</evidence>
<dbReference type="OrthoDB" id="931936at2"/>
<evidence type="ECO:0000256" key="1">
    <source>
        <dbReference type="ARBA" id="ARBA00022723"/>
    </source>
</evidence>